<dbReference type="STRING" id="1353528.DT23_03550"/>
<feature type="domain" description="AAA+ ATPase" evidence="1">
    <location>
        <begin position="80"/>
        <end position="225"/>
    </location>
</feature>
<dbReference type="Pfam" id="PF13401">
    <property type="entry name" value="AAA_22"/>
    <property type="match status" value="1"/>
</dbReference>
<name>A0A074JYD4_9RHOB</name>
<reference evidence="2 3" key="1">
    <citation type="journal article" date="2015" name="Antonie Van Leeuwenhoek">
        <title>Thioclava indica sp. nov., isolated from surface seawater of the Indian Ocean.</title>
        <authorList>
            <person name="Liu Y."/>
            <person name="Lai Q."/>
            <person name="Du J."/>
            <person name="Xu H."/>
            <person name="Jiang L."/>
            <person name="Shao Z."/>
        </authorList>
    </citation>
    <scope>NUCLEOTIDE SEQUENCE [LARGE SCALE GENOMIC DNA]</scope>
    <source>
        <strain evidence="2 3">DT23-4</strain>
    </source>
</reference>
<dbReference type="AlphaFoldDB" id="A0A074JYD4"/>
<dbReference type="SUPFAM" id="SSF52540">
    <property type="entry name" value="P-loop containing nucleoside triphosphate hydrolases"/>
    <property type="match status" value="1"/>
</dbReference>
<dbReference type="PANTHER" id="PTHR35894:SF1">
    <property type="entry name" value="PHOSPHORIBULOKINASE _ URIDINE KINASE FAMILY"/>
    <property type="match status" value="1"/>
</dbReference>
<keyword evidence="3" id="KW-1185">Reference proteome</keyword>
<dbReference type="InterPro" id="IPR027417">
    <property type="entry name" value="P-loop_NTPase"/>
</dbReference>
<dbReference type="InterPro" id="IPR049945">
    <property type="entry name" value="AAA_22"/>
</dbReference>
<comment type="caution">
    <text evidence="2">The sequence shown here is derived from an EMBL/GenBank/DDBJ whole genome shotgun (WGS) entry which is preliminary data.</text>
</comment>
<evidence type="ECO:0000313" key="2">
    <source>
        <dbReference type="EMBL" id="KEO60578.1"/>
    </source>
</evidence>
<dbReference type="EMBL" id="AUNB01000018">
    <property type="protein sequence ID" value="KEO60578.1"/>
    <property type="molecule type" value="Genomic_DNA"/>
</dbReference>
<protein>
    <recommendedName>
        <fullName evidence="1">AAA+ ATPase domain-containing protein</fullName>
    </recommendedName>
</protein>
<proteinExistence type="predicted"/>
<dbReference type="eggNOG" id="COG3267">
    <property type="taxonomic scope" value="Bacteria"/>
</dbReference>
<gene>
    <name evidence="2" type="ORF">DT23_03550</name>
</gene>
<dbReference type="InterPro" id="IPR052026">
    <property type="entry name" value="ExeA_AAA_ATPase_DNA-bind"/>
</dbReference>
<dbReference type="InterPro" id="IPR003593">
    <property type="entry name" value="AAA+_ATPase"/>
</dbReference>
<evidence type="ECO:0000313" key="3">
    <source>
        <dbReference type="Proteomes" id="UP000027471"/>
    </source>
</evidence>
<dbReference type="PANTHER" id="PTHR35894">
    <property type="entry name" value="GENERAL SECRETION PATHWAY PROTEIN A-RELATED"/>
    <property type="match status" value="1"/>
</dbReference>
<evidence type="ECO:0000259" key="1">
    <source>
        <dbReference type="SMART" id="SM00382"/>
    </source>
</evidence>
<dbReference type="SMART" id="SM00382">
    <property type="entry name" value="AAA"/>
    <property type="match status" value="1"/>
</dbReference>
<organism evidence="2 3">
    <name type="scientific">Thioclava indica</name>
    <dbReference type="NCBI Taxonomy" id="1353528"/>
    <lineage>
        <taxon>Bacteria</taxon>
        <taxon>Pseudomonadati</taxon>
        <taxon>Pseudomonadota</taxon>
        <taxon>Alphaproteobacteria</taxon>
        <taxon>Rhodobacterales</taxon>
        <taxon>Paracoccaceae</taxon>
        <taxon>Thioclava</taxon>
    </lineage>
</organism>
<dbReference type="Gene3D" id="3.40.50.300">
    <property type="entry name" value="P-loop containing nucleotide triphosphate hydrolases"/>
    <property type="match status" value="1"/>
</dbReference>
<accession>A0A074JYD4</accession>
<sequence>MRRKSHASRRDLLRIAQIYVSLNANENEAKGPDTGMDEIYTDFFGLKERPFSLLPDPEFLYWSPEHKHAATMLEYGLFSRAPITLITGEVGAGKTTLLRHLMATITENVTIALVSNARGSREDLIRWIMLALGERVAAGEDYVLIYDRFQQFLISEYAAGRRVVVVIDEAQNLDAGVLEELRMITNINADKDELVQLILMGQPELRDLIAQPQLRQFAQRVGAGFHLGPIGADCAQPYVTHRLEVAGAKHAIFTPEAAQKVHAYTGGIPRLMNQLCDLGMVYAYSARSDQVTGEIIDKVIEDNVFYLPVEVQGKPRVVAPASGFRSGRAAAAAAVQGGA</sequence>
<dbReference type="Proteomes" id="UP000027471">
    <property type="component" value="Unassembled WGS sequence"/>
</dbReference>
<dbReference type="GO" id="GO:0016887">
    <property type="term" value="F:ATP hydrolysis activity"/>
    <property type="evidence" value="ECO:0007669"/>
    <property type="project" value="InterPro"/>
</dbReference>